<dbReference type="RefSeq" id="WP_052567905.1">
    <property type="nucleotide sequence ID" value="NC_010482.1"/>
</dbReference>
<evidence type="ECO:0000313" key="1">
    <source>
        <dbReference type="EMBL" id="RSN67159.1"/>
    </source>
</evidence>
<comment type="caution">
    <text evidence="1">The sequence shown here is derived from an EMBL/GenBank/DDBJ whole genome shotgun (WGS) entry which is preliminary data.</text>
</comment>
<organism evidence="1 2">
    <name type="scientific">Candidatus Korarchaeum cryptofilum</name>
    <dbReference type="NCBI Taxonomy" id="498846"/>
    <lineage>
        <taxon>Archaea</taxon>
        <taxon>Thermoproteota</taxon>
        <taxon>Candidatus Korarchaeia</taxon>
        <taxon>Candidatus Korarchaeales</taxon>
        <taxon>Candidatus Korarchaeaceae</taxon>
        <taxon>Candidatus Korarchaeum</taxon>
    </lineage>
</organism>
<dbReference type="AlphaFoldDB" id="A0A429G075"/>
<name>A0A429G075_9CREN</name>
<accession>A0A429G075</accession>
<reference evidence="1 2" key="1">
    <citation type="submission" date="2018-10" db="EMBL/GenBank/DDBJ databases">
        <title>Co-occurring genomic capacity for anaerobic methane metabolism and dissimilatory sulfite reduction discovered in the Korarchaeota.</title>
        <authorList>
            <person name="Mckay L.J."/>
            <person name="Dlakic M."/>
            <person name="Fields M.W."/>
            <person name="Delmont T.O."/>
            <person name="Eren A.M."/>
            <person name="Jay Z.J."/>
            <person name="Klingelsmith K.B."/>
            <person name="Rusch D.B."/>
            <person name="Inskeep W.P."/>
        </authorList>
    </citation>
    <scope>NUCLEOTIDE SEQUENCE [LARGE SCALE GENOMIC DNA]</scope>
    <source>
        <strain evidence="1 2">WS</strain>
    </source>
</reference>
<protein>
    <recommendedName>
        <fullName evidence="3">Type III secretion system chaperone</fullName>
    </recommendedName>
</protein>
<dbReference type="EMBL" id="RCOR01000049">
    <property type="protein sequence ID" value="RSN67159.1"/>
    <property type="molecule type" value="Genomic_DNA"/>
</dbReference>
<proteinExistence type="predicted"/>
<evidence type="ECO:0000313" key="2">
    <source>
        <dbReference type="Proteomes" id="UP000278149"/>
    </source>
</evidence>
<gene>
    <name evidence="1" type="ORF">D9Q81_09065</name>
</gene>
<dbReference type="Proteomes" id="UP000278149">
    <property type="component" value="Unassembled WGS sequence"/>
</dbReference>
<sequence length="130" mass="14726">MRELLLEEVKSLLSEAGLSVAEHEDALVLIIEEEGKEVAVYMMADEEKRLVYVMASANPPITLGSATDLLKASWEIVDRGVPCKISLNEDIVLIEHDLDECHLSKESLLESIYFSVESMLYLMERLFRKP</sequence>
<evidence type="ECO:0008006" key="3">
    <source>
        <dbReference type="Google" id="ProtNLM"/>
    </source>
</evidence>